<proteinExistence type="predicted"/>
<gene>
    <name evidence="3" type="ORF">SY83_07845</name>
</gene>
<organism evidence="3 4">
    <name type="scientific">Paenibacillus swuensis</name>
    <dbReference type="NCBI Taxonomy" id="1178515"/>
    <lineage>
        <taxon>Bacteria</taxon>
        <taxon>Bacillati</taxon>
        <taxon>Bacillota</taxon>
        <taxon>Bacilli</taxon>
        <taxon>Bacillales</taxon>
        <taxon>Paenibacillaceae</taxon>
        <taxon>Paenibacillus</taxon>
    </lineage>
</organism>
<dbReference type="Pfam" id="PF01261">
    <property type="entry name" value="AP_endonuc_2"/>
    <property type="match status" value="1"/>
</dbReference>
<dbReference type="InterPro" id="IPR050417">
    <property type="entry name" value="Sugar_Epim/Isomerase"/>
</dbReference>
<dbReference type="Gene3D" id="3.20.20.150">
    <property type="entry name" value="Divalent-metal-dependent TIM barrel enzymes"/>
    <property type="match status" value="1"/>
</dbReference>
<protein>
    <recommendedName>
        <fullName evidence="2">Xylose isomerase-like TIM barrel domain-containing protein</fullName>
    </recommendedName>
</protein>
<dbReference type="RefSeq" id="WP_068605731.1">
    <property type="nucleotide sequence ID" value="NZ_CP011388.1"/>
</dbReference>
<keyword evidence="4" id="KW-1185">Reference proteome</keyword>
<evidence type="ECO:0000259" key="2">
    <source>
        <dbReference type="Pfam" id="PF01261"/>
    </source>
</evidence>
<evidence type="ECO:0000313" key="3">
    <source>
        <dbReference type="EMBL" id="ANE46198.1"/>
    </source>
</evidence>
<dbReference type="InterPro" id="IPR036237">
    <property type="entry name" value="Xyl_isomerase-like_sf"/>
</dbReference>
<dbReference type="PANTHER" id="PTHR43489">
    <property type="entry name" value="ISOMERASE"/>
    <property type="match status" value="1"/>
</dbReference>
<dbReference type="InterPro" id="IPR013022">
    <property type="entry name" value="Xyl_isomerase-like_TIM-brl"/>
</dbReference>
<feature type="domain" description="Xylose isomerase-like TIM barrel" evidence="2">
    <location>
        <begin position="20"/>
        <end position="262"/>
    </location>
</feature>
<name>A0A172TGL5_9BACL</name>
<keyword evidence="1" id="KW-0413">Isomerase</keyword>
<reference evidence="3 4" key="1">
    <citation type="submission" date="2015-01" db="EMBL/GenBank/DDBJ databases">
        <title>Paenibacillus swuensis/DY6/whole genome sequencing.</title>
        <authorList>
            <person name="Kim M.K."/>
            <person name="Srinivasan S."/>
            <person name="Lee J.-J."/>
        </authorList>
    </citation>
    <scope>NUCLEOTIDE SEQUENCE [LARGE SCALE GENOMIC DNA]</scope>
    <source>
        <strain evidence="3 4">DY6</strain>
    </source>
</reference>
<dbReference type="AlphaFoldDB" id="A0A172TGL5"/>
<sequence length="264" mass="29341">MKLATQDRVFFGDTYEQKLTKIKAVGFDGLEIDGRLLMDRFAEIRKAVQATGVEISSVCGGYRGWIGDFDAEQRALAIRDIGEILKYTAEIGAAGVIAPAAFGIFSRKLPPFSPPRNSDEDREILMDSLRQLNELAKSAGSMLLVEPLNRYEDHMINCLDDAARLIRKGGFNAVKVMPDFFHMQIEEPDISLSLKGAADLITHVHLADSNRLPPGQGHCDFRKAFLTLKEIGFTGYMAVECELLPGNEEAAYIEMADYLRTCML</sequence>
<dbReference type="GO" id="GO:0016853">
    <property type="term" value="F:isomerase activity"/>
    <property type="evidence" value="ECO:0007669"/>
    <property type="project" value="UniProtKB-KW"/>
</dbReference>
<dbReference type="EMBL" id="CP011388">
    <property type="protein sequence ID" value="ANE46198.1"/>
    <property type="molecule type" value="Genomic_DNA"/>
</dbReference>
<dbReference type="PANTHER" id="PTHR43489:SF7">
    <property type="entry name" value="3-DEHYDRO-D-GULOSIDE 4-EPIMERASE-RELATED"/>
    <property type="match status" value="1"/>
</dbReference>
<dbReference type="STRING" id="1178515.SY83_07845"/>
<dbReference type="KEGG" id="pswu:SY83_07845"/>
<dbReference type="SUPFAM" id="SSF51658">
    <property type="entry name" value="Xylose isomerase-like"/>
    <property type="match status" value="1"/>
</dbReference>
<accession>A0A172TGL5</accession>
<evidence type="ECO:0000313" key="4">
    <source>
        <dbReference type="Proteomes" id="UP000076927"/>
    </source>
</evidence>
<evidence type="ECO:0000256" key="1">
    <source>
        <dbReference type="ARBA" id="ARBA00023235"/>
    </source>
</evidence>
<dbReference type="PATRIC" id="fig|1178515.4.peg.1557"/>
<dbReference type="Proteomes" id="UP000076927">
    <property type="component" value="Chromosome"/>
</dbReference>